<evidence type="ECO:0000259" key="1">
    <source>
        <dbReference type="SMART" id="SM00587"/>
    </source>
</evidence>
<dbReference type="PANTHER" id="PTHR11012:SF30">
    <property type="entry name" value="PROTEIN KINASE-LIKE DOMAIN-CONTAINING"/>
    <property type="match status" value="1"/>
</dbReference>
<accession>A0AA38HYK9</accession>
<comment type="caution">
    <text evidence="2">The sequence shown here is derived from an EMBL/GenBank/DDBJ whole genome shotgun (WGS) entry which is preliminary data.</text>
</comment>
<proteinExistence type="predicted"/>
<dbReference type="Proteomes" id="UP001168821">
    <property type="component" value="Unassembled WGS sequence"/>
</dbReference>
<reference evidence="2" key="1">
    <citation type="journal article" date="2023" name="G3 (Bethesda)">
        <title>Whole genome assemblies of Zophobas morio and Tenebrio molitor.</title>
        <authorList>
            <person name="Kaur S."/>
            <person name="Stinson S.A."/>
            <person name="diCenzo G.C."/>
        </authorList>
    </citation>
    <scope>NUCLEOTIDE SEQUENCE</scope>
    <source>
        <strain evidence="2">QUZm001</strain>
    </source>
</reference>
<sequence>METSDRDSDVQKWLKVALAQENLDNFSVTITGSSEKGDGYIGDVIFVTVTGTDKQGKNKEYDLVLKCSKPSTALMENVPAFSTAFVREIYMYQHVFPLFKQLQITKGIEQPFDSVPKCYGVYSDESRRVLVLENLKKLGYDLWPKAVPLTRQVVDLVIRQYAKYHATSVAFENQYPEKFQKLLSDSTEDMLKQLIESDDFVKLFKTTVDEVYDVVKDDVKSDTSEQWLKLKDQVTFICGEMTPDIDDLKVINHGDSWVNNFLYKFENEDKTKISKVAILDWQLSKYTSPVTDLSYFLFASLSEEDIADIDTILRDYHKQLCEYLRKLDSNFAGTYTLEKLFEDWRKYGIYGLLICIYPIKSLYSGKEDLPDIAEVADKGAAFTESFKFEAKDKSGFKNRMRPIVEYAVKNNLI</sequence>
<evidence type="ECO:0000313" key="2">
    <source>
        <dbReference type="EMBL" id="KAJ3646098.1"/>
    </source>
</evidence>
<dbReference type="InterPro" id="IPR004119">
    <property type="entry name" value="EcKL"/>
</dbReference>
<dbReference type="SMART" id="SM00587">
    <property type="entry name" value="CHK"/>
    <property type="match status" value="1"/>
</dbReference>
<organism evidence="2 3">
    <name type="scientific">Zophobas morio</name>
    <dbReference type="NCBI Taxonomy" id="2755281"/>
    <lineage>
        <taxon>Eukaryota</taxon>
        <taxon>Metazoa</taxon>
        <taxon>Ecdysozoa</taxon>
        <taxon>Arthropoda</taxon>
        <taxon>Hexapoda</taxon>
        <taxon>Insecta</taxon>
        <taxon>Pterygota</taxon>
        <taxon>Neoptera</taxon>
        <taxon>Endopterygota</taxon>
        <taxon>Coleoptera</taxon>
        <taxon>Polyphaga</taxon>
        <taxon>Cucujiformia</taxon>
        <taxon>Tenebrionidae</taxon>
        <taxon>Zophobas</taxon>
    </lineage>
</organism>
<name>A0AA38HYK9_9CUCU</name>
<keyword evidence="3" id="KW-1185">Reference proteome</keyword>
<dbReference type="AlphaFoldDB" id="A0AA38HYK9"/>
<dbReference type="InterPro" id="IPR011009">
    <property type="entry name" value="Kinase-like_dom_sf"/>
</dbReference>
<gene>
    <name evidence="2" type="ORF">Zmor_023705</name>
</gene>
<evidence type="ECO:0000313" key="3">
    <source>
        <dbReference type="Proteomes" id="UP001168821"/>
    </source>
</evidence>
<dbReference type="SUPFAM" id="SSF56112">
    <property type="entry name" value="Protein kinase-like (PK-like)"/>
    <property type="match status" value="1"/>
</dbReference>
<dbReference type="Gene3D" id="3.90.1200.10">
    <property type="match status" value="1"/>
</dbReference>
<protein>
    <recommendedName>
        <fullName evidence="1">CHK kinase-like domain-containing protein</fullName>
    </recommendedName>
</protein>
<dbReference type="EMBL" id="JALNTZ010000007">
    <property type="protein sequence ID" value="KAJ3646098.1"/>
    <property type="molecule type" value="Genomic_DNA"/>
</dbReference>
<dbReference type="InterPro" id="IPR015897">
    <property type="entry name" value="CHK_kinase-like"/>
</dbReference>
<feature type="domain" description="CHK kinase-like" evidence="1">
    <location>
        <begin position="130"/>
        <end position="326"/>
    </location>
</feature>
<dbReference type="Pfam" id="PF02958">
    <property type="entry name" value="EcKL"/>
    <property type="match status" value="1"/>
</dbReference>
<dbReference type="PANTHER" id="PTHR11012">
    <property type="entry name" value="PROTEIN KINASE-LIKE DOMAIN-CONTAINING"/>
    <property type="match status" value="1"/>
</dbReference>